<feature type="signal peptide" evidence="1">
    <location>
        <begin position="1"/>
        <end position="20"/>
    </location>
</feature>
<dbReference type="InterPro" id="IPR011042">
    <property type="entry name" value="6-blade_b-propeller_TolB-like"/>
</dbReference>
<dbReference type="AlphaFoldDB" id="A0A2Z4YAT7"/>
<organism evidence="2 3">
    <name type="scientific">Sumerlaea chitinivorans</name>
    <dbReference type="NCBI Taxonomy" id="2250252"/>
    <lineage>
        <taxon>Bacteria</taxon>
        <taxon>Candidatus Sumerlaeota</taxon>
        <taxon>Candidatus Sumerlaeia</taxon>
        <taxon>Candidatus Sumerlaeales</taxon>
        <taxon>Candidatus Sumerlaeaceae</taxon>
        <taxon>Candidatus Sumerlaea</taxon>
    </lineage>
</organism>
<accession>A0A2Z4YAT7</accession>
<name>A0A2Z4YAT7_SUMC1</name>
<dbReference type="Gene3D" id="2.120.10.30">
    <property type="entry name" value="TolB, C-terminal domain"/>
    <property type="match status" value="1"/>
</dbReference>
<feature type="chain" id="PRO_5016254690" description="Cell surface protein" evidence="1">
    <location>
        <begin position="21"/>
        <end position="690"/>
    </location>
</feature>
<gene>
    <name evidence="2" type="ORF">BRCON_2743</name>
</gene>
<keyword evidence="1" id="KW-0732">Signal</keyword>
<sequence>MLRKSLLITVLCALNYATFAGGFSYEKSIDVSAVVPSGAQLKAIAADSLGNVYFTTFQSSSNYIYKITDPAGSASVAVFNQDGAFFNTDAACLAVDTSGNVYLSGYSATDGSDAFIRKYRSDGTLDPTFGNNGVVSPVVIGGANVRPRALAYVPSANVLLVSIFGSPYTLGTIDCATGAGSATTIQTKGDQDDKASTAFGNDIFMGVAYDPVAQAIYGNAQCDLMKVTASGTPDLGNLSSFDTFQALTLHGRQNYSTHGLAFDPTTRLVAYTAMRCSDTSSGQMLGVYDLNTATEILVGAAPGKPGFINGGGAPAFVRSGSTLYLAALSALDRKVHLYRYSPPMPAPKWEWVTTVDVSSAIPTGGKIKSLAADANGNLYFTTFYGTGNIHYIKKVANPLGTPVITQFNSDEAYASNSGADVTVDNDGNVYLCYQGADGASSWIKKYDSSGNLVTSFGTNGKLQPVVIGGVQVRPRTISYTPAEGGRLIVTAFSAAPYYMGTILASTGADGGPMRTMLGDSNDDGVVAENELWMGTAYVASQNAIYGNAMGDLLKFTGTAATLSNMTTFDTLVAVSLHRRLFTDNINLKADPLGRWLAYTAIRDSYLSAGSADDRMLIGVYDLATGEEELVGSYANALTSPPYLGYIKYGGNPAFFQSGGQDYLAVTSHYTNAIEIFRYNPQAGVDAWSLY</sequence>
<proteinExistence type="predicted"/>
<evidence type="ECO:0008006" key="4">
    <source>
        <dbReference type="Google" id="ProtNLM"/>
    </source>
</evidence>
<dbReference type="Proteomes" id="UP000262583">
    <property type="component" value="Chromosome"/>
</dbReference>
<dbReference type="KEGG" id="schv:BRCON_2743"/>
<evidence type="ECO:0000313" key="3">
    <source>
        <dbReference type="Proteomes" id="UP000262583"/>
    </source>
</evidence>
<dbReference type="Gene3D" id="2.40.10.500">
    <property type="match status" value="1"/>
</dbReference>
<protein>
    <recommendedName>
        <fullName evidence="4">Cell surface protein</fullName>
    </recommendedName>
</protein>
<reference evidence="2 3" key="1">
    <citation type="submission" date="2018-05" db="EMBL/GenBank/DDBJ databases">
        <title>A metagenomic window into the 2 km-deep terrestrial subsurface aquifer revealed taxonomically and functionally diverse microbial community comprising novel uncultured bacterial lineages.</title>
        <authorList>
            <person name="Kadnikov V.V."/>
            <person name="Mardanov A.V."/>
            <person name="Beletsky A.V."/>
            <person name="Banks D."/>
            <person name="Pimenov N.V."/>
            <person name="Frank Y.A."/>
            <person name="Karnachuk O.V."/>
            <person name="Ravin N.V."/>
        </authorList>
    </citation>
    <scope>NUCLEOTIDE SEQUENCE [LARGE SCALE GENOMIC DNA]</scope>
    <source>
        <strain evidence="2">BY</strain>
    </source>
</reference>
<dbReference type="EMBL" id="CP030759">
    <property type="protein sequence ID" value="AXA37485.1"/>
    <property type="molecule type" value="Genomic_DNA"/>
</dbReference>
<evidence type="ECO:0000313" key="2">
    <source>
        <dbReference type="EMBL" id="AXA37485.1"/>
    </source>
</evidence>
<evidence type="ECO:0000256" key="1">
    <source>
        <dbReference type="SAM" id="SignalP"/>
    </source>
</evidence>
<dbReference type="SUPFAM" id="SSF63829">
    <property type="entry name" value="Calcium-dependent phosphotriesterase"/>
    <property type="match status" value="2"/>
</dbReference>